<dbReference type="Gene3D" id="3.30.70.1060">
    <property type="entry name" value="Dimeric alpha+beta barrel"/>
    <property type="match status" value="1"/>
</dbReference>
<dbReference type="PANTHER" id="PTHR33606">
    <property type="entry name" value="PROTEIN YCII"/>
    <property type="match status" value="1"/>
</dbReference>
<dbReference type="EMBL" id="CP130472">
    <property type="protein sequence ID" value="WLS45078.1"/>
    <property type="molecule type" value="Genomic_DNA"/>
</dbReference>
<evidence type="ECO:0000313" key="4">
    <source>
        <dbReference type="Proteomes" id="UP001235874"/>
    </source>
</evidence>
<reference evidence="3 4" key="1">
    <citation type="submission" date="2023-07" db="EMBL/GenBank/DDBJ databases">
        <title>Micromonospora profundi TRM 95458 converts glycerol to a new osmotic compound.</title>
        <authorList>
            <person name="Lu D."/>
        </authorList>
    </citation>
    <scope>NUCLEOTIDE SEQUENCE [LARGE SCALE GENOMIC DNA]</scope>
    <source>
        <strain evidence="3 4">TRM95458</strain>
    </source>
</reference>
<dbReference type="InterPro" id="IPR051807">
    <property type="entry name" value="Sec-metab_biosynth-assoc"/>
</dbReference>
<proteinExistence type="inferred from homology"/>
<dbReference type="KEGG" id="mprn:Q3V37_27530"/>
<dbReference type="InterPro" id="IPR005545">
    <property type="entry name" value="YCII"/>
</dbReference>
<dbReference type="Proteomes" id="UP001235874">
    <property type="component" value="Chromosome"/>
</dbReference>
<dbReference type="Pfam" id="PF03795">
    <property type="entry name" value="YCII"/>
    <property type="match status" value="1"/>
</dbReference>
<gene>
    <name evidence="3" type="ORF">Q3V37_27530</name>
</gene>
<accession>A0AAJ6HU59</accession>
<dbReference type="RefSeq" id="WP_053653415.1">
    <property type="nucleotide sequence ID" value="NZ_CP130472.1"/>
</dbReference>
<dbReference type="SUPFAM" id="SSF54909">
    <property type="entry name" value="Dimeric alpha+beta barrel"/>
    <property type="match status" value="1"/>
</dbReference>
<dbReference type="AlphaFoldDB" id="A0AAJ6HU59"/>
<protein>
    <submittedName>
        <fullName evidence="3">YciI family protein</fullName>
    </submittedName>
</protein>
<evidence type="ECO:0000259" key="2">
    <source>
        <dbReference type="Pfam" id="PF03795"/>
    </source>
</evidence>
<feature type="domain" description="YCII-related" evidence="2">
    <location>
        <begin position="1"/>
        <end position="86"/>
    </location>
</feature>
<evidence type="ECO:0000256" key="1">
    <source>
        <dbReference type="ARBA" id="ARBA00007689"/>
    </source>
</evidence>
<comment type="similarity">
    <text evidence="1">Belongs to the YciI family.</text>
</comment>
<organism evidence="3 4">
    <name type="scientific">Micromonospora profundi</name>
    <dbReference type="NCBI Taxonomy" id="1420889"/>
    <lineage>
        <taxon>Bacteria</taxon>
        <taxon>Bacillati</taxon>
        <taxon>Actinomycetota</taxon>
        <taxon>Actinomycetes</taxon>
        <taxon>Micromonosporales</taxon>
        <taxon>Micromonosporaceae</taxon>
        <taxon>Micromonospora</taxon>
    </lineage>
</organism>
<sequence length="182" mass="20280">MEFFCYHRDRPGSTPLRSRMVEQHWSYMDRFAATMIARGPTFTSDGTLTGSVHILDLPDPTAARAFAFDEPGYQAGAYRDVLLRRWHNSLGRRMWDFNAGQPDYHRFLVLGFTLEPAADAADPPIRDELIASGPLLSDDGSLVLGAAVLLEAPDADAAREVLSADRYAGIEVHQWRFGGRPN</sequence>
<evidence type="ECO:0000313" key="3">
    <source>
        <dbReference type="EMBL" id="WLS45078.1"/>
    </source>
</evidence>
<dbReference type="InterPro" id="IPR011008">
    <property type="entry name" value="Dimeric_a/b-barrel"/>
</dbReference>
<dbReference type="PANTHER" id="PTHR33606:SF3">
    <property type="entry name" value="PROTEIN YCII"/>
    <property type="match status" value="1"/>
</dbReference>
<keyword evidence="4" id="KW-1185">Reference proteome</keyword>
<name>A0AAJ6HU59_9ACTN</name>